<dbReference type="InterPro" id="IPR027417">
    <property type="entry name" value="P-loop_NTPase"/>
</dbReference>
<keyword evidence="1" id="KW-0547">Nucleotide-binding</keyword>
<evidence type="ECO:0000313" key="3">
    <source>
        <dbReference type="EMBL" id="SVA79832.1"/>
    </source>
</evidence>
<evidence type="ECO:0000256" key="2">
    <source>
        <dbReference type="ARBA" id="ARBA00022840"/>
    </source>
</evidence>
<accession>A0A381YT89</accession>
<feature type="non-terminal residue" evidence="3">
    <location>
        <position position="1"/>
    </location>
</feature>
<keyword evidence="2" id="KW-0067">ATP-binding</keyword>
<name>A0A381YT89_9ZZZZ</name>
<reference evidence="3" key="1">
    <citation type="submission" date="2018-05" db="EMBL/GenBank/DDBJ databases">
        <authorList>
            <person name="Lanie J.A."/>
            <person name="Ng W.-L."/>
            <person name="Kazmierczak K.M."/>
            <person name="Andrzejewski T.M."/>
            <person name="Davidsen T.M."/>
            <person name="Wayne K.J."/>
            <person name="Tettelin H."/>
            <person name="Glass J.I."/>
            <person name="Rusch D."/>
            <person name="Podicherti R."/>
            <person name="Tsui H.-C.T."/>
            <person name="Winkler M.E."/>
        </authorList>
    </citation>
    <scope>NUCLEOTIDE SEQUENCE</scope>
</reference>
<gene>
    <name evidence="3" type="ORF">METZ01_LOCUS132686</name>
</gene>
<dbReference type="InterPro" id="IPR033756">
    <property type="entry name" value="YlxH/NBP35"/>
</dbReference>
<dbReference type="Pfam" id="PF10609">
    <property type="entry name" value="ParA"/>
    <property type="match status" value="1"/>
</dbReference>
<dbReference type="AlphaFoldDB" id="A0A381YT89"/>
<dbReference type="GO" id="GO:0005524">
    <property type="term" value="F:ATP binding"/>
    <property type="evidence" value="ECO:0007669"/>
    <property type="project" value="UniProtKB-KW"/>
</dbReference>
<proteinExistence type="predicted"/>
<evidence type="ECO:0000256" key="1">
    <source>
        <dbReference type="ARBA" id="ARBA00022741"/>
    </source>
</evidence>
<protein>
    <submittedName>
        <fullName evidence="3">Uncharacterized protein</fullName>
    </submittedName>
</protein>
<sequence>PLQALADAAGDWSVTLDVFKSGGGASAAAELDVPFLGSLPFDPGIVRGGDDGVHRIIAEPDGETANSFDVIVDNVLATLEEGSGPQVRIT</sequence>
<organism evidence="3">
    <name type="scientific">marine metagenome</name>
    <dbReference type="NCBI Taxonomy" id="408172"/>
    <lineage>
        <taxon>unclassified sequences</taxon>
        <taxon>metagenomes</taxon>
        <taxon>ecological metagenomes</taxon>
    </lineage>
</organism>
<dbReference type="Gene3D" id="3.40.50.300">
    <property type="entry name" value="P-loop containing nucleotide triphosphate hydrolases"/>
    <property type="match status" value="1"/>
</dbReference>
<dbReference type="EMBL" id="UINC01018923">
    <property type="protein sequence ID" value="SVA79832.1"/>
    <property type="molecule type" value="Genomic_DNA"/>
</dbReference>